<evidence type="ECO:0000256" key="1">
    <source>
        <dbReference type="SAM" id="MobiDB-lite"/>
    </source>
</evidence>
<accession>A0A8T2QGK5</accession>
<dbReference type="AlphaFoldDB" id="A0A8T2QGK5"/>
<feature type="region of interest" description="Disordered" evidence="1">
    <location>
        <begin position="1"/>
        <end position="34"/>
    </location>
</feature>
<feature type="compositionally biased region" description="Basic and acidic residues" evidence="1">
    <location>
        <begin position="11"/>
        <end position="29"/>
    </location>
</feature>
<evidence type="ECO:0000313" key="2">
    <source>
        <dbReference type="EMBL" id="KAH7282856.1"/>
    </source>
</evidence>
<dbReference type="Proteomes" id="UP000825935">
    <property type="component" value="Chromosome 35"/>
</dbReference>
<gene>
    <name evidence="2" type="ORF">KP509_35G050400</name>
</gene>
<dbReference type="PANTHER" id="PTHR33874:SF1">
    <property type="entry name" value="RING FINGER PROTEIN"/>
    <property type="match status" value="1"/>
</dbReference>
<comment type="caution">
    <text evidence="2">The sequence shown here is derived from an EMBL/GenBank/DDBJ whole genome shotgun (WGS) entry which is preliminary data.</text>
</comment>
<name>A0A8T2QGK5_CERRI</name>
<dbReference type="OrthoDB" id="2014733at2759"/>
<dbReference type="PANTHER" id="PTHR33874">
    <property type="entry name" value="RING FINGER PROTEIN"/>
    <property type="match status" value="1"/>
</dbReference>
<protein>
    <submittedName>
        <fullName evidence="2">Uncharacterized protein</fullName>
    </submittedName>
</protein>
<evidence type="ECO:0000313" key="3">
    <source>
        <dbReference type="Proteomes" id="UP000825935"/>
    </source>
</evidence>
<dbReference type="OMA" id="AMLEQCQ"/>
<keyword evidence="3" id="KW-1185">Reference proteome</keyword>
<organism evidence="2 3">
    <name type="scientific">Ceratopteris richardii</name>
    <name type="common">Triangle waterfern</name>
    <dbReference type="NCBI Taxonomy" id="49495"/>
    <lineage>
        <taxon>Eukaryota</taxon>
        <taxon>Viridiplantae</taxon>
        <taxon>Streptophyta</taxon>
        <taxon>Embryophyta</taxon>
        <taxon>Tracheophyta</taxon>
        <taxon>Polypodiopsida</taxon>
        <taxon>Polypodiidae</taxon>
        <taxon>Polypodiales</taxon>
        <taxon>Pteridineae</taxon>
        <taxon>Pteridaceae</taxon>
        <taxon>Parkerioideae</taxon>
        <taxon>Ceratopteris</taxon>
    </lineage>
</organism>
<proteinExistence type="predicted"/>
<dbReference type="EMBL" id="CM035440">
    <property type="protein sequence ID" value="KAH7282856.1"/>
    <property type="molecule type" value="Genomic_DNA"/>
</dbReference>
<reference evidence="2" key="1">
    <citation type="submission" date="2021-08" db="EMBL/GenBank/DDBJ databases">
        <title>WGS assembly of Ceratopteris richardii.</title>
        <authorList>
            <person name="Marchant D.B."/>
            <person name="Chen G."/>
            <person name="Jenkins J."/>
            <person name="Shu S."/>
            <person name="Leebens-Mack J."/>
            <person name="Grimwood J."/>
            <person name="Schmutz J."/>
            <person name="Soltis P."/>
            <person name="Soltis D."/>
            <person name="Chen Z.-H."/>
        </authorList>
    </citation>
    <scope>NUCLEOTIDE SEQUENCE</scope>
    <source>
        <strain evidence="2">Whitten #5841</strain>
        <tissue evidence="2">Leaf</tissue>
    </source>
</reference>
<sequence length="235" mass="26627">MDSQAALLSRPRIEGHDAERDERVAREGSDNVQTESADNMERFWAVLDLYEQALQDLRIFAKKVSLDKEIDDDQLYSRLEEKISSPYFLETLGSLHSASSKNLQEMQDDHTSWDLINEKDWVNSDIEDPCNGLKETYVVVNQEDIIDGMACFMAKYVSSLPQLKDSSPRQLQTALKKVLGAPRKGRLRRLWNGSKLLYNAVSWGATAVSLYNNPIVVQAASKAFWTSVQIVAKLI</sequence>